<protein>
    <submittedName>
        <fullName evidence="1">Uncharacterized protein</fullName>
    </submittedName>
</protein>
<proteinExistence type="predicted"/>
<accession>A0ABQ6PWD3</accession>
<reference evidence="1 2" key="1">
    <citation type="submission" date="2023-08" db="EMBL/GenBank/DDBJ databases">
        <title>Draft genome sequence of Algoriphagus confluentis.</title>
        <authorList>
            <person name="Takatani N."/>
            <person name="Hosokawa M."/>
            <person name="Sawabe T."/>
        </authorList>
    </citation>
    <scope>NUCLEOTIDE SEQUENCE [LARGE SCALE GENOMIC DNA]</scope>
    <source>
        <strain evidence="1 2">NBRC 111222</strain>
    </source>
</reference>
<sequence>MPELFDQYHYEPKNKSVNAIIREFEKEYQEIFELAKTKWNHSIREFHRDATGLKLSRNSSIGRGMTIQIRFLPDEENQFIKLIDEHFPELDFMEYTKIRSLHDALIHSDPYFQIGEIGLPFQQLVDYCSKYLDRYNLKKLHSLLFTEMGKSKDVLGAYYFKDSRIELYYVPLIIFSQIHRISLEHLIVVVLAHELAHAYHHIGFDTDGYQWDEMSKTDSNIVEGLAQYYTSLFVEDQETIYPGVKDAYLELLAYQTVSTRATASLCSVIFC</sequence>
<evidence type="ECO:0000313" key="2">
    <source>
        <dbReference type="Proteomes" id="UP001338309"/>
    </source>
</evidence>
<name>A0ABQ6PWD3_9BACT</name>
<comment type="caution">
    <text evidence="1">The sequence shown here is derived from an EMBL/GenBank/DDBJ whole genome shotgun (WGS) entry which is preliminary data.</text>
</comment>
<gene>
    <name evidence="1" type="ORF">Aconfl_42500</name>
</gene>
<keyword evidence="2" id="KW-1185">Reference proteome</keyword>
<dbReference type="RefSeq" id="WP_338226377.1">
    <property type="nucleotide sequence ID" value="NZ_BTPD01000021.1"/>
</dbReference>
<dbReference type="EMBL" id="BTPD01000021">
    <property type="protein sequence ID" value="GMQ31605.1"/>
    <property type="molecule type" value="Genomic_DNA"/>
</dbReference>
<dbReference type="Proteomes" id="UP001338309">
    <property type="component" value="Unassembled WGS sequence"/>
</dbReference>
<organism evidence="1 2">
    <name type="scientific">Algoriphagus confluentis</name>
    <dbReference type="NCBI Taxonomy" id="1697556"/>
    <lineage>
        <taxon>Bacteria</taxon>
        <taxon>Pseudomonadati</taxon>
        <taxon>Bacteroidota</taxon>
        <taxon>Cytophagia</taxon>
        <taxon>Cytophagales</taxon>
        <taxon>Cyclobacteriaceae</taxon>
        <taxon>Algoriphagus</taxon>
    </lineage>
</organism>
<evidence type="ECO:0000313" key="1">
    <source>
        <dbReference type="EMBL" id="GMQ31605.1"/>
    </source>
</evidence>